<dbReference type="AlphaFoldDB" id="U7QS38"/>
<dbReference type="PATRIC" id="fig|1389415.4.peg.5268"/>
<dbReference type="EMBL" id="AXDT01000628">
    <property type="protein sequence ID" value="ERT10097.1"/>
    <property type="molecule type" value="Genomic_DNA"/>
</dbReference>
<feature type="region of interest" description="Disordered" evidence="1">
    <location>
        <begin position="1"/>
        <end position="22"/>
    </location>
</feature>
<gene>
    <name evidence="2" type="ORF">O185_27470</name>
</gene>
<accession>U7QS38</accession>
<comment type="caution">
    <text evidence="2">The sequence shown here is derived from an EMBL/GenBank/DDBJ whole genome shotgun (WGS) entry which is preliminary data.</text>
</comment>
<protein>
    <submittedName>
        <fullName evidence="2">Uncharacterized protein</fullName>
    </submittedName>
</protein>
<organism evidence="2 3">
    <name type="scientific">Photorhabdus temperata J3</name>
    <dbReference type="NCBI Taxonomy" id="1389415"/>
    <lineage>
        <taxon>Bacteria</taxon>
        <taxon>Pseudomonadati</taxon>
        <taxon>Pseudomonadota</taxon>
        <taxon>Gammaproteobacteria</taxon>
        <taxon>Enterobacterales</taxon>
        <taxon>Morganellaceae</taxon>
        <taxon>Photorhabdus</taxon>
    </lineage>
</organism>
<evidence type="ECO:0000313" key="3">
    <source>
        <dbReference type="Proteomes" id="UP000017133"/>
    </source>
</evidence>
<keyword evidence="3" id="KW-1185">Reference proteome</keyword>
<dbReference type="Proteomes" id="UP000017133">
    <property type="component" value="Unassembled WGS sequence"/>
</dbReference>
<proteinExistence type="predicted"/>
<feature type="compositionally biased region" description="Polar residues" evidence="1">
    <location>
        <begin position="1"/>
        <end position="11"/>
    </location>
</feature>
<evidence type="ECO:0000256" key="1">
    <source>
        <dbReference type="SAM" id="MobiDB-lite"/>
    </source>
</evidence>
<reference evidence="2 3" key="1">
    <citation type="submission" date="2013-10" db="EMBL/GenBank/DDBJ databases">
        <title>Whole Genome Shotgun Sequence of Photorhabdus temperata J3.</title>
        <authorList>
            <person name="Park G.-S."/>
            <person name="Hong S.-J."/>
            <person name="Shin J.-H."/>
        </authorList>
    </citation>
    <scope>NUCLEOTIDE SEQUENCE [LARGE SCALE GENOMIC DNA]</scope>
    <source>
        <strain evidence="2 3">J3</strain>
    </source>
</reference>
<name>U7QS38_PHOTE</name>
<evidence type="ECO:0000313" key="2">
    <source>
        <dbReference type="EMBL" id="ERT10097.1"/>
    </source>
</evidence>
<sequence length="98" mass="10933">MSQITAQGHQNGRSDTDKTGITEQGGKIVMMIFPNVRQIKMFKITVMRHVKEDQDGHDFTGIHVTLSAAQTVSVIETKLRPLRDEKPAKIVGIAENFN</sequence>